<dbReference type="Proteomes" id="UP000525389">
    <property type="component" value="Unassembled WGS sequence"/>
</dbReference>
<evidence type="ECO:0000313" key="2">
    <source>
        <dbReference type="Proteomes" id="UP000525389"/>
    </source>
</evidence>
<dbReference type="EMBL" id="JACHFN010000006">
    <property type="protein sequence ID" value="MBB5234465.1"/>
    <property type="molecule type" value="Genomic_DNA"/>
</dbReference>
<name>A0A7W8GF79_9DEIO</name>
<accession>A0A7W8GF79</accession>
<reference evidence="1 2" key="1">
    <citation type="submission" date="2020-08" db="EMBL/GenBank/DDBJ databases">
        <title>Genomic Encyclopedia of Type Strains, Phase IV (KMG-IV): sequencing the most valuable type-strain genomes for metagenomic binning, comparative biology and taxonomic classification.</title>
        <authorList>
            <person name="Goeker M."/>
        </authorList>
    </citation>
    <scope>NUCLEOTIDE SEQUENCE [LARGE SCALE GENOMIC DNA]</scope>
    <source>
        <strain evidence="1 2">DSM 101791</strain>
    </source>
</reference>
<comment type="caution">
    <text evidence="1">The sequence shown here is derived from an EMBL/GenBank/DDBJ whole genome shotgun (WGS) entry which is preliminary data.</text>
</comment>
<protein>
    <recommendedName>
        <fullName evidence="3">DUF2190 domain-containing protein</fullName>
    </recommendedName>
</protein>
<dbReference type="RefSeq" id="WP_184028303.1">
    <property type="nucleotide sequence ID" value="NZ_JACHFN010000006.1"/>
</dbReference>
<evidence type="ECO:0000313" key="1">
    <source>
        <dbReference type="EMBL" id="MBB5234465.1"/>
    </source>
</evidence>
<keyword evidence="2" id="KW-1185">Reference proteome</keyword>
<gene>
    <name evidence="1" type="ORF">HNQ09_001903</name>
</gene>
<evidence type="ECO:0008006" key="3">
    <source>
        <dbReference type="Google" id="ProtNLM"/>
    </source>
</evidence>
<dbReference type="AlphaFoldDB" id="A0A7W8GF79"/>
<proteinExistence type="predicted"/>
<sequence>MDTRAHGSPQDGITLPLAVPANARKGHPIAIGTGGLIGVLITDRITADDLKNPAKANPQGLVAGQASVFLPGISITLRVNLPAALAQGAKVYLQPDGSYSDLNTGVNVGWKVNGLLAVRANS</sequence>
<organism evidence="1 2">
    <name type="scientific">Deinococcus budaensis</name>
    <dbReference type="NCBI Taxonomy" id="1665626"/>
    <lineage>
        <taxon>Bacteria</taxon>
        <taxon>Thermotogati</taxon>
        <taxon>Deinococcota</taxon>
        <taxon>Deinococci</taxon>
        <taxon>Deinococcales</taxon>
        <taxon>Deinococcaceae</taxon>
        <taxon>Deinococcus</taxon>
    </lineage>
</organism>